<sequence length="491" mass="54695">MATTKCPGTGVRCRRRNQAGLNTFGISGDTAMSEKDYLTSLPSWKALQDYYNNNGKNLVIKKLLQEDPKRFENFSLKLSTPQDGDILIDYSKNRVDSQTMQLLFNLAKETNVEQMRNAMFSGQKINFTEDRAVLHIALRNRSNSPIIVDGKDVMADVNSVLDHMKSFTHDVLSGNWKGYTGKRITDVVNIGIGGSDLGPLMVTEALKPYNQGLTLHFVSNIDGTHLAEVLKKVCPETVLFIIASKTFTTQETITNATSAKTWFLDAAKDPSVVAKHFVALSTNEPKVKDFGIDTANMFGFWDWVGGRYSLWSAIGLSICLSVGFDNFVKLLEGAHWMDKHFTSAPLEKNAPVILALLGVWYNDFFGAETQALLPYDQYLHRFAAYFQQGDMESNGKYVTRSGKNAEYQTGPIVWGEPGTNGQHAFYQLIHQGTRVIPCDFLAPAQTHNPIQNGLHHQILLANFLAQTEALAMGKTAEQARYEINCNNGNVR</sequence>
<dbReference type="GO" id="GO:0097367">
    <property type="term" value="F:carbohydrate derivative binding"/>
    <property type="evidence" value="ECO:0007669"/>
    <property type="project" value="InterPro"/>
</dbReference>
<keyword evidence="5 9" id="KW-0312">Gluconeogenesis</keyword>
<evidence type="ECO:0000256" key="6">
    <source>
        <dbReference type="ARBA" id="ARBA00023152"/>
    </source>
</evidence>
<dbReference type="GO" id="GO:0048029">
    <property type="term" value="F:monosaccharide binding"/>
    <property type="evidence" value="ECO:0007669"/>
    <property type="project" value="TreeGrafter"/>
</dbReference>
<dbReference type="PROSITE" id="PS51463">
    <property type="entry name" value="P_GLUCOSE_ISOMERASE_3"/>
    <property type="match status" value="1"/>
</dbReference>
<dbReference type="GO" id="GO:0006096">
    <property type="term" value="P:glycolytic process"/>
    <property type="evidence" value="ECO:0007669"/>
    <property type="project" value="UniProtKB-KW"/>
</dbReference>
<evidence type="ECO:0000256" key="7">
    <source>
        <dbReference type="ARBA" id="ARBA00023235"/>
    </source>
</evidence>
<evidence type="ECO:0000313" key="10">
    <source>
        <dbReference type="EMBL" id="CAH1992904.1"/>
    </source>
</evidence>
<evidence type="ECO:0000256" key="5">
    <source>
        <dbReference type="ARBA" id="ARBA00022432"/>
    </source>
</evidence>
<dbReference type="EC" id="5.3.1.9" evidence="3 9"/>
<dbReference type="GO" id="GO:0004347">
    <property type="term" value="F:glucose-6-phosphate isomerase activity"/>
    <property type="evidence" value="ECO:0007669"/>
    <property type="project" value="UniProtKB-EC"/>
</dbReference>
<proteinExistence type="inferred from homology"/>
<comment type="pathway">
    <text evidence="1 9">Carbohydrate degradation; glycolysis; D-glyceraldehyde 3-phosphate and glycerone phosphate from D-glucose: step 2/4.</text>
</comment>
<protein>
    <recommendedName>
        <fullName evidence="4 9">Glucose-6-phosphate isomerase</fullName>
        <ecNumber evidence="3 9">5.3.1.9</ecNumber>
    </recommendedName>
</protein>
<dbReference type="GO" id="GO:0006094">
    <property type="term" value="P:gluconeogenesis"/>
    <property type="evidence" value="ECO:0007669"/>
    <property type="project" value="UniProtKB-KW"/>
</dbReference>
<dbReference type="SUPFAM" id="SSF53697">
    <property type="entry name" value="SIS domain"/>
    <property type="match status" value="1"/>
</dbReference>
<dbReference type="InterPro" id="IPR035482">
    <property type="entry name" value="SIS_PGI_2"/>
</dbReference>
<evidence type="ECO:0000256" key="3">
    <source>
        <dbReference type="ARBA" id="ARBA00011952"/>
    </source>
</evidence>
<dbReference type="HAMAP" id="MF_00473">
    <property type="entry name" value="G6P_isomerase"/>
    <property type="match status" value="1"/>
</dbReference>
<dbReference type="GO" id="GO:0005829">
    <property type="term" value="C:cytosol"/>
    <property type="evidence" value="ECO:0007669"/>
    <property type="project" value="TreeGrafter"/>
</dbReference>
<keyword evidence="6 9" id="KW-0324">Glycolysis</keyword>
<dbReference type="CDD" id="cd05015">
    <property type="entry name" value="SIS_PGI_1"/>
    <property type="match status" value="1"/>
</dbReference>
<evidence type="ECO:0000256" key="4">
    <source>
        <dbReference type="ARBA" id="ARBA00018388"/>
    </source>
</evidence>
<dbReference type="CDD" id="cd05016">
    <property type="entry name" value="SIS_PGI_2"/>
    <property type="match status" value="1"/>
</dbReference>
<evidence type="ECO:0000256" key="8">
    <source>
        <dbReference type="ARBA" id="ARBA00029321"/>
    </source>
</evidence>
<dbReference type="EMBL" id="CAKOFQ010007158">
    <property type="protein sequence ID" value="CAH1992904.1"/>
    <property type="molecule type" value="Genomic_DNA"/>
</dbReference>
<dbReference type="PANTHER" id="PTHR11469:SF1">
    <property type="entry name" value="GLUCOSE-6-PHOSPHATE ISOMERASE"/>
    <property type="match status" value="1"/>
</dbReference>
<dbReference type="Gene3D" id="3.40.50.10490">
    <property type="entry name" value="Glucose-6-phosphate isomerase like protein, domain 1"/>
    <property type="match status" value="2"/>
</dbReference>
<dbReference type="GO" id="GO:0051156">
    <property type="term" value="P:glucose 6-phosphate metabolic process"/>
    <property type="evidence" value="ECO:0007669"/>
    <property type="project" value="TreeGrafter"/>
</dbReference>
<evidence type="ECO:0000256" key="9">
    <source>
        <dbReference type="RuleBase" id="RU000612"/>
    </source>
</evidence>
<evidence type="ECO:0000256" key="2">
    <source>
        <dbReference type="ARBA" id="ARBA00006604"/>
    </source>
</evidence>
<reference evidence="10" key="1">
    <citation type="submission" date="2022-03" db="EMBL/GenBank/DDBJ databases">
        <authorList>
            <person name="Sayadi A."/>
        </authorList>
    </citation>
    <scope>NUCLEOTIDE SEQUENCE</scope>
</reference>
<organism evidence="10 11">
    <name type="scientific">Acanthoscelides obtectus</name>
    <name type="common">Bean weevil</name>
    <name type="synonym">Bruchus obtectus</name>
    <dbReference type="NCBI Taxonomy" id="200917"/>
    <lineage>
        <taxon>Eukaryota</taxon>
        <taxon>Metazoa</taxon>
        <taxon>Ecdysozoa</taxon>
        <taxon>Arthropoda</taxon>
        <taxon>Hexapoda</taxon>
        <taxon>Insecta</taxon>
        <taxon>Pterygota</taxon>
        <taxon>Neoptera</taxon>
        <taxon>Endopterygota</taxon>
        <taxon>Coleoptera</taxon>
        <taxon>Polyphaga</taxon>
        <taxon>Cucujiformia</taxon>
        <taxon>Chrysomeloidea</taxon>
        <taxon>Chrysomelidae</taxon>
        <taxon>Bruchinae</taxon>
        <taxon>Bruchini</taxon>
        <taxon>Acanthoscelides</taxon>
    </lineage>
</organism>
<keyword evidence="7 9" id="KW-0413">Isomerase</keyword>
<dbReference type="InterPro" id="IPR018189">
    <property type="entry name" value="Phosphoglucose_isomerase_CS"/>
</dbReference>
<evidence type="ECO:0000313" key="11">
    <source>
        <dbReference type="Proteomes" id="UP001152888"/>
    </source>
</evidence>
<gene>
    <name evidence="10" type="ORF">ACAOBT_LOCUS21162</name>
</gene>
<evidence type="ECO:0000256" key="1">
    <source>
        <dbReference type="ARBA" id="ARBA00004926"/>
    </source>
</evidence>
<dbReference type="InterPro" id="IPR046348">
    <property type="entry name" value="SIS_dom_sf"/>
</dbReference>
<dbReference type="InterPro" id="IPR001672">
    <property type="entry name" value="G6P_Isomerase"/>
</dbReference>
<accession>A0A9P0LCP3</accession>
<dbReference type="AlphaFoldDB" id="A0A9P0LCP3"/>
<name>A0A9P0LCP3_ACAOB</name>
<dbReference type="Proteomes" id="UP001152888">
    <property type="component" value="Unassembled WGS sequence"/>
</dbReference>
<comment type="caution">
    <text evidence="10">The sequence shown here is derived from an EMBL/GenBank/DDBJ whole genome shotgun (WGS) entry which is preliminary data.</text>
</comment>
<dbReference type="PROSITE" id="PS00765">
    <property type="entry name" value="P_GLUCOSE_ISOMERASE_1"/>
    <property type="match status" value="1"/>
</dbReference>
<keyword evidence="11" id="KW-1185">Reference proteome</keyword>
<dbReference type="PRINTS" id="PR00662">
    <property type="entry name" value="G6PISOMERASE"/>
</dbReference>
<dbReference type="FunFam" id="3.40.50.10490:FF:000004">
    <property type="entry name" value="Glucose-6-phosphate isomerase"/>
    <property type="match status" value="1"/>
</dbReference>
<dbReference type="Pfam" id="PF00342">
    <property type="entry name" value="PGI"/>
    <property type="match status" value="1"/>
</dbReference>
<dbReference type="OrthoDB" id="5831190at2759"/>
<dbReference type="PANTHER" id="PTHR11469">
    <property type="entry name" value="GLUCOSE-6-PHOSPHATE ISOMERASE"/>
    <property type="match status" value="1"/>
</dbReference>
<comment type="catalytic activity">
    <reaction evidence="8 9">
        <text>alpha-D-glucose 6-phosphate = beta-D-fructose 6-phosphate</text>
        <dbReference type="Rhea" id="RHEA:11816"/>
        <dbReference type="ChEBI" id="CHEBI:57634"/>
        <dbReference type="ChEBI" id="CHEBI:58225"/>
        <dbReference type="EC" id="5.3.1.9"/>
    </reaction>
</comment>
<dbReference type="InterPro" id="IPR035476">
    <property type="entry name" value="SIS_PGI_1"/>
</dbReference>
<comment type="similarity">
    <text evidence="2 9">Belongs to the GPI family.</text>
</comment>
<dbReference type="NCBIfam" id="NF001211">
    <property type="entry name" value="PRK00179.1"/>
    <property type="match status" value="1"/>
</dbReference>